<sequence>MGAALLQTLKIIPVGASLLAMAVDQATSILPVMAYSRAGSLPQDLRPAA</sequence>
<evidence type="ECO:0000313" key="1">
    <source>
        <dbReference type="EMBL" id="EXF96670.1"/>
    </source>
</evidence>
<name>A0A010SVB3_PSEFL</name>
<protein>
    <submittedName>
        <fullName evidence="1">Uncharacterized protein</fullName>
    </submittedName>
</protein>
<dbReference type="Proteomes" id="UP000022611">
    <property type="component" value="Unassembled WGS sequence"/>
</dbReference>
<proteinExistence type="predicted"/>
<accession>A0A010SVB3</accession>
<comment type="caution">
    <text evidence="1">The sequence shown here is derived from an EMBL/GenBank/DDBJ whole genome shotgun (WGS) entry which is preliminary data.</text>
</comment>
<dbReference type="EMBL" id="AFOY02000001">
    <property type="protein sequence ID" value="EXF96670.1"/>
    <property type="molecule type" value="Genomic_DNA"/>
</dbReference>
<dbReference type="PATRIC" id="fig|1042209.11.peg.262"/>
<reference evidence="1 2" key="1">
    <citation type="journal article" date="2011" name="J. Bacteriol.">
        <title>Draft genome sequence of the polycyclic aromatic hydrocarbon-degrading, genetically engineered bioluminescent bioreporter Pseudomonas fluorescens HK44.</title>
        <authorList>
            <person name="Chauhan A."/>
            <person name="Layton A.C."/>
            <person name="Williams D.E."/>
            <person name="Smartt A.E."/>
            <person name="Ripp S."/>
            <person name="Karpinets T.V."/>
            <person name="Brown S.D."/>
            <person name="Sayler G.S."/>
        </authorList>
    </citation>
    <scope>NUCLEOTIDE SEQUENCE [LARGE SCALE GENOMIC DNA]</scope>
    <source>
        <strain evidence="1 2">HK44</strain>
    </source>
</reference>
<evidence type="ECO:0000313" key="2">
    <source>
        <dbReference type="Proteomes" id="UP000022611"/>
    </source>
</evidence>
<dbReference type="HOGENOM" id="CLU_3139671_0_0_6"/>
<organism evidence="1 2">
    <name type="scientific">Pseudomonas fluorescens HK44</name>
    <dbReference type="NCBI Taxonomy" id="1042209"/>
    <lineage>
        <taxon>Bacteria</taxon>
        <taxon>Pseudomonadati</taxon>
        <taxon>Pseudomonadota</taxon>
        <taxon>Gammaproteobacteria</taxon>
        <taxon>Pseudomonadales</taxon>
        <taxon>Pseudomonadaceae</taxon>
        <taxon>Pseudomonas</taxon>
    </lineage>
</organism>
<gene>
    <name evidence="1" type="ORF">HK44_000190</name>
</gene>
<dbReference type="AlphaFoldDB" id="A0A010SVB3"/>